<reference evidence="2 3" key="1">
    <citation type="journal article" date="2014" name="PLoS Genet.">
        <title>Phylogenetically driven sequencing of extremely halophilic archaea reveals strategies for static and dynamic osmo-response.</title>
        <authorList>
            <person name="Becker E.A."/>
            <person name="Seitzer P.M."/>
            <person name="Tritt A."/>
            <person name="Larsen D."/>
            <person name="Krusor M."/>
            <person name="Yao A.I."/>
            <person name="Wu D."/>
            <person name="Madern D."/>
            <person name="Eisen J.A."/>
            <person name="Darling A.E."/>
            <person name="Facciotti M.T."/>
        </authorList>
    </citation>
    <scope>NUCLEOTIDE SEQUENCE [LARGE SCALE GENOMIC DNA]</scope>
    <source>
        <strain evidence="2 3">DSM 10284</strain>
    </source>
</reference>
<feature type="domain" description="DUF8116" evidence="1">
    <location>
        <begin position="1"/>
        <end position="207"/>
    </location>
</feature>
<proteinExistence type="predicted"/>
<dbReference type="RefSeq" id="WP_006114290.1">
    <property type="nucleotide sequence ID" value="NZ_AOJL01000059.1"/>
</dbReference>
<evidence type="ECO:0000259" key="1">
    <source>
        <dbReference type="Pfam" id="PF26426"/>
    </source>
</evidence>
<dbReference type="EMBL" id="AOJL01000059">
    <property type="protein sequence ID" value="ELZ44460.1"/>
    <property type="molecule type" value="Genomic_DNA"/>
</dbReference>
<dbReference type="AlphaFoldDB" id="M0E9L9"/>
<sequence length="209" mass="23728">MGFSGVDGLDGDRVERRLRTAPDELTPDEARSVAATLLADGAFSEPYCEWLPTWYELALIAPVRYCDWRLRRVAGAVADRASVTATAPRFSRPTDVRIDGAPALSCVAGFRERFLLADSLLHLEWFDHVAEADGIEVPDGLVARTREQSLSFYGGDRDRLSPDVRRFQRHLFADDRWVRRVDEAYDLDSALFGVWERLLRDERRRLGGD</sequence>
<name>M0E9L9_9EURY</name>
<comment type="caution">
    <text evidence="2">The sequence shown here is derived from an EMBL/GenBank/DDBJ whole genome shotgun (WGS) entry which is preliminary data.</text>
</comment>
<dbReference type="PATRIC" id="fig|1227466.3.peg.2734"/>
<dbReference type="OrthoDB" id="336885at2157"/>
<gene>
    <name evidence="2" type="ORF">C464_13755</name>
</gene>
<keyword evidence="3" id="KW-1185">Reference proteome</keyword>
<accession>M0E9L9</accession>
<evidence type="ECO:0000313" key="3">
    <source>
        <dbReference type="Proteomes" id="UP000011509"/>
    </source>
</evidence>
<evidence type="ECO:0000313" key="2">
    <source>
        <dbReference type="EMBL" id="ELZ44460.1"/>
    </source>
</evidence>
<dbReference type="Proteomes" id="UP000011509">
    <property type="component" value="Unassembled WGS sequence"/>
</dbReference>
<organism evidence="2 3">
    <name type="scientific">Halorubrum coriense DSM 10284</name>
    <dbReference type="NCBI Taxonomy" id="1227466"/>
    <lineage>
        <taxon>Archaea</taxon>
        <taxon>Methanobacteriati</taxon>
        <taxon>Methanobacteriota</taxon>
        <taxon>Stenosarchaea group</taxon>
        <taxon>Halobacteria</taxon>
        <taxon>Halobacteriales</taxon>
        <taxon>Haloferacaceae</taxon>
        <taxon>Halorubrum</taxon>
    </lineage>
</organism>
<dbReference type="STRING" id="1227466.C464_13755"/>
<dbReference type="InterPro" id="IPR058429">
    <property type="entry name" value="DUF8116"/>
</dbReference>
<protein>
    <recommendedName>
        <fullName evidence="1">DUF8116 domain-containing protein</fullName>
    </recommendedName>
</protein>
<dbReference type="Pfam" id="PF26426">
    <property type="entry name" value="DUF8116"/>
    <property type="match status" value="1"/>
</dbReference>